<evidence type="ECO:0000313" key="7">
    <source>
        <dbReference type="Proteomes" id="UP000094271"/>
    </source>
</evidence>
<feature type="compositionally biased region" description="Low complexity" evidence="2">
    <location>
        <begin position="362"/>
        <end position="371"/>
    </location>
</feature>
<keyword evidence="3" id="KW-0812">Transmembrane</keyword>
<gene>
    <name evidence="6" type="ORF">BEI59_01415</name>
    <name evidence="5" type="ORF">BEI63_31400</name>
</gene>
<evidence type="ECO:0000259" key="4">
    <source>
        <dbReference type="Pfam" id="PF14257"/>
    </source>
</evidence>
<feature type="region of interest" description="Disordered" evidence="2">
    <location>
        <begin position="343"/>
        <end position="430"/>
    </location>
</feature>
<sequence>MTCWRTCINRKKLQPKRTDSPPQRAGGIMKKQTKIAGLFISFCLLAVMLAGCGSSSKSAPYENSSVAEAPAAYDSGGVYSNYTYDGEAAPEEAAGGEGGSVEVDNSAAHGRKLIKNVDMTVETEDYSTLVAAVQDKVKALNGYIEQFNSYNENSIGRRSANLTLRIPAENLEAFVSRVNEISNVVSRQESIDDVTLQYVDLESHKKMLEEEQKRLLELMEKAETMEDIITIESRLTEVRYQLESMEAQLRTMDNQVNYSTVYLYINEVTRLTPPEEKGTWERIRIGFSENMYHVGHGLKEFCIGFIISLPVLFVFAIIIVVAVIIIKIILRFNRKREEENRKKYGVPYKPTGRPPYGPGPGFVPQGVPRGPMQGAGQNPGADRMPAGNGALNAEPAGKTNAAEPGVPDAGKKQEEKEPENKEPQKTEEKQ</sequence>
<evidence type="ECO:0000256" key="1">
    <source>
        <dbReference type="SAM" id="Coils"/>
    </source>
</evidence>
<evidence type="ECO:0000313" key="5">
    <source>
        <dbReference type="EMBL" id="ODR44128.1"/>
    </source>
</evidence>
<organism evidence="6 7">
    <name type="scientific">Eisenbergiella tayi</name>
    <dbReference type="NCBI Taxonomy" id="1432052"/>
    <lineage>
        <taxon>Bacteria</taxon>
        <taxon>Bacillati</taxon>
        <taxon>Bacillota</taxon>
        <taxon>Clostridia</taxon>
        <taxon>Lachnospirales</taxon>
        <taxon>Lachnospiraceae</taxon>
        <taxon>Eisenbergiella</taxon>
    </lineage>
</organism>
<evidence type="ECO:0000256" key="2">
    <source>
        <dbReference type="SAM" id="MobiDB-lite"/>
    </source>
</evidence>
<dbReference type="Proteomes" id="UP000094271">
    <property type="component" value="Unassembled WGS sequence"/>
</dbReference>
<dbReference type="EMBL" id="MEHA01000001">
    <property type="protein sequence ID" value="ODR55843.1"/>
    <property type="molecule type" value="Genomic_DNA"/>
</dbReference>
<dbReference type="AlphaFoldDB" id="A0A1E3UPB7"/>
<accession>A0A1E3UPB7</accession>
<keyword evidence="3" id="KW-0472">Membrane</keyword>
<dbReference type="InterPro" id="IPR025645">
    <property type="entry name" value="DUF4349"/>
</dbReference>
<keyword evidence="1" id="KW-0175">Coiled coil</keyword>
<protein>
    <recommendedName>
        <fullName evidence="4">DUF4349 domain-containing protein</fullName>
    </recommendedName>
</protein>
<name>A0A1E3UPB7_9FIRM</name>
<comment type="caution">
    <text evidence="6">The sequence shown here is derived from an EMBL/GenBank/DDBJ whole genome shotgun (WGS) entry which is preliminary data.</text>
</comment>
<dbReference type="Proteomes" id="UP000094869">
    <property type="component" value="Unassembled WGS sequence"/>
</dbReference>
<keyword evidence="8" id="KW-1185">Reference proteome</keyword>
<reference evidence="5 8" key="1">
    <citation type="submission" date="2016-08" db="EMBL/GenBank/DDBJ databases">
        <title>Characterization of Isolates of Eisenbergiella tayi Derived from Blood Cultures, Using Whole Genome Sequencing.</title>
        <authorList>
            <person name="Bernier A.-M."/>
            <person name="Burdz T."/>
            <person name="Wiebe D."/>
            <person name="Bernard K."/>
        </authorList>
    </citation>
    <scope>NUCLEOTIDE SEQUENCE [LARGE SCALE GENOMIC DNA]</scope>
    <source>
        <strain evidence="5 8">NML120146</strain>
    </source>
</reference>
<evidence type="ECO:0000313" key="6">
    <source>
        <dbReference type="EMBL" id="ODR55843.1"/>
    </source>
</evidence>
<dbReference type="Pfam" id="PF14257">
    <property type="entry name" value="DUF4349"/>
    <property type="match status" value="1"/>
</dbReference>
<keyword evidence="3" id="KW-1133">Transmembrane helix</keyword>
<feature type="coiled-coil region" evidence="1">
    <location>
        <begin position="191"/>
        <end position="255"/>
    </location>
</feature>
<evidence type="ECO:0000313" key="8">
    <source>
        <dbReference type="Proteomes" id="UP000094869"/>
    </source>
</evidence>
<evidence type="ECO:0000256" key="3">
    <source>
        <dbReference type="SAM" id="Phobius"/>
    </source>
</evidence>
<reference evidence="6 7" key="2">
    <citation type="submission" date="2016-08" db="EMBL/GenBank/DDBJ databases">
        <authorList>
            <person name="Seilhamer J.J."/>
        </authorList>
    </citation>
    <scope>NUCLEOTIDE SEQUENCE [LARGE SCALE GENOMIC DNA]</scope>
    <source>
        <strain evidence="6 7">NML150140-1</strain>
    </source>
</reference>
<feature type="domain" description="DUF4349" evidence="4">
    <location>
        <begin position="111"/>
        <end position="322"/>
    </location>
</feature>
<feature type="transmembrane region" description="Helical" evidence="3">
    <location>
        <begin position="303"/>
        <end position="326"/>
    </location>
</feature>
<feature type="compositionally biased region" description="Basic and acidic residues" evidence="2">
    <location>
        <begin position="409"/>
        <end position="430"/>
    </location>
</feature>
<dbReference type="EMBL" id="MEHD01000056">
    <property type="protein sequence ID" value="ODR44128.1"/>
    <property type="molecule type" value="Genomic_DNA"/>
</dbReference>
<proteinExistence type="predicted"/>